<dbReference type="SUPFAM" id="SSF47781">
    <property type="entry name" value="RuvA domain 2-like"/>
    <property type="match status" value="1"/>
</dbReference>
<dbReference type="GO" id="GO:0006281">
    <property type="term" value="P:DNA repair"/>
    <property type="evidence" value="ECO:0007669"/>
    <property type="project" value="InterPro"/>
</dbReference>
<proteinExistence type="predicted"/>
<dbReference type="InterPro" id="IPR019554">
    <property type="entry name" value="Soluble_ligand-bd"/>
</dbReference>
<feature type="domain" description="Helix-hairpin-helix DNA-binding motif class 1" evidence="1">
    <location>
        <begin position="122"/>
        <end position="141"/>
    </location>
</feature>
<dbReference type="Pfam" id="PF10531">
    <property type="entry name" value="SLBB"/>
    <property type="match status" value="1"/>
</dbReference>
<sequence>MKTTANTILGILIGLLLAGVIWLTARQPSGEAVTLLPPPTPAPISIHITGSVVAPGLYHLPEGSRVADAIQAAGGFLPIADKEKVNLAALLDDGAQLNIENLSFYNTGGSSDRVNINTANLDELDTLPGIGPSTAQAIIDHRRQYGQFQRIDEITNVTGIGPATYDRIKDLITTGF</sequence>
<dbReference type="InterPro" id="IPR004509">
    <property type="entry name" value="Competence_ComEA_HhH"/>
</dbReference>
<dbReference type="GO" id="GO:0015628">
    <property type="term" value="P:protein secretion by the type II secretion system"/>
    <property type="evidence" value="ECO:0007669"/>
    <property type="project" value="TreeGrafter"/>
</dbReference>
<dbReference type="InterPro" id="IPR051675">
    <property type="entry name" value="Endo/Exo/Phosphatase_dom_1"/>
</dbReference>
<evidence type="ECO:0000259" key="1">
    <source>
        <dbReference type="SMART" id="SM00278"/>
    </source>
</evidence>
<dbReference type="Gene3D" id="3.10.560.10">
    <property type="entry name" value="Outer membrane lipoprotein wza domain like"/>
    <property type="match status" value="1"/>
</dbReference>
<dbReference type="EMBL" id="JACNJN010000103">
    <property type="protein sequence ID" value="MBC8335321.1"/>
    <property type="molecule type" value="Genomic_DNA"/>
</dbReference>
<dbReference type="PANTHER" id="PTHR21180:SF32">
    <property type="entry name" value="ENDONUCLEASE_EXONUCLEASE_PHOSPHATASE FAMILY DOMAIN-CONTAINING PROTEIN 1"/>
    <property type="match status" value="1"/>
</dbReference>
<accession>A0A8J6TEL1</accession>
<keyword evidence="2" id="KW-0238">DNA-binding</keyword>
<evidence type="ECO:0000313" key="2">
    <source>
        <dbReference type="EMBL" id="MBC8335321.1"/>
    </source>
</evidence>
<protein>
    <submittedName>
        <fullName evidence="2">ComEA family DNA-binding protein</fullName>
    </submittedName>
</protein>
<dbReference type="InterPro" id="IPR003583">
    <property type="entry name" value="Hlx-hairpin-Hlx_DNA-bd_motif"/>
</dbReference>
<evidence type="ECO:0000313" key="3">
    <source>
        <dbReference type="Proteomes" id="UP000614469"/>
    </source>
</evidence>
<dbReference type="NCBIfam" id="TIGR00426">
    <property type="entry name" value="competence protein ComEA helix-hairpin-helix repeat region"/>
    <property type="match status" value="1"/>
</dbReference>
<reference evidence="2 3" key="1">
    <citation type="submission" date="2020-08" db="EMBL/GenBank/DDBJ databases">
        <title>Bridging the membrane lipid divide: bacteria of the FCB group superphylum have the potential to synthesize archaeal ether lipids.</title>
        <authorList>
            <person name="Villanueva L."/>
            <person name="Von Meijenfeldt F.A.B."/>
            <person name="Westbye A.B."/>
            <person name="Yadav S."/>
            <person name="Hopmans E.C."/>
            <person name="Dutilh B.E."/>
            <person name="Sinninghe Damste J.S."/>
        </authorList>
    </citation>
    <scope>NUCLEOTIDE SEQUENCE [LARGE SCALE GENOMIC DNA]</scope>
    <source>
        <strain evidence="2">NIOZ-UU36</strain>
    </source>
</reference>
<dbReference type="Pfam" id="PF12836">
    <property type="entry name" value="HHH_3"/>
    <property type="match status" value="1"/>
</dbReference>
<dbReference type="InterPro" id="IPR010994">
    <property type="entry name" value="RuvA_2-like"/>
</dbReference>
<dbReference type="Proteomes" id="UP000614469">
    <property type="component" value="Unassembled WGS sequence"/>
</dbReference>
<dbReference type="GO" id="GO:0003677">
    <property type="term" value="F:DNA binding"/>
    <property type="evidence" value="ECO:0007669"/>
    <property type="project" value="UniProtKB-KW"/>
</dbReference>
<dbReference type="PANTHER" id="PTHR21180">
    <property type="entry name" value="ENDONUCLEASE/EXONUCLEASE/PHOSPHATASE FAMILY DOMAIN-CONTAINING PROTEIN 1"/>
    <property type="match status" value="1"/>
</dbReference>
<gene>
    <name evidence="2" type="ORF">H8E29_08665</name>
</gene>
<comment type="caution">
    <text evidence="2">The sequence shown here is derived from an EMBL/GenBank/DDBJ whole genome shotgun (WGS) entry which is preliminary data.</text>
</comment>
<dbReference type="AlphaFoldDB" id="A0A8J6TEL1"/>
<feature type="domain" description="Helix-hairpin-helix DNA-binding motif class 1" evidence="1">
    <location>
        <begin position="152"/>
        <end position="171"/>
    </location>
</feature>
<dbReference type="GO" id="GO:0015627">
    <property type="term" value="C:type II protein secretion system complex"/>
    <property type="evidence" value="ECO:0007669"/>
    <property type="project" value="TreeGrafter"/>
</dbReference>
<name>A0A8J6TEL1_9CHLR</name>
<dbReference type="SMART" id="SM00278">
    <property type="entry name" value="HhH1"/>
    <property type="match status" value="2"/>
</dbReference>
<organism evidence="2 3">
    <name type="scientific">Candidatus Desulfolinea nitratireducens</name>
    <dbReference type="NCBI Taxonomy" id="2841698"/>
    <lineage>
        <taxon>Bacteria</taxon>
        <taxon>Bacillati</taxon>
        <taxon>Chloroflexota</taxon>
        <taxon>Anaerolineae</taxon>
        <taxon>Anaerolineales</taxon>
        <taxon>Anaerolineales incertae sedis</taxon>
        <taxon>Candidatus Desulfolinea</taxon>
    </lineage>
</organism>
<dbReference type="Gene3D" id="1.10.150.310">
    <property type="entry name" value="Tex RuvX-like domain-like"/>
    <property type="match status" value="1"/>
</dbReference>